<protein>
    <submittedName>
        <fullName evidence="1">Uncharacterized protein</fullName>
    </submittedName>
</protein>
<evidence type="ECO:0000313" key="1">
    <source>
        <dbReference type="EMBL" id="VDR38670.1"/>
    </source>
</evidence>
<dbReference type="EMBL" id="LR131273">
    <property type="protein sequence ID" value="VDR38670.1"/>
    <property type="molecule type" value="Genomic_DNA"/>
</dbReference>
<dbReference type="AlphaFoldDB" id="A0A3P8MAW4"/>
<dbReference type="InterPro" id="IPR046485">
    <property type="entry name" value="DUF6578"/>
</dbReference>
<evidence type="ECO:0000313" key="2">
    <source>
        <dbReference type="Proteomes" id="UP000271626"/>
    </source>
</evidence>
<gene>
    <name evidence="1" type="ORF">NCTC10741_01794</name>
</gene>
<proteinExistence type="predicted"/>
<accession>A0A3P8MAW4</accession>
<dbReference type="Proteomes" id="UP000271626">
    <property type="component" value="Chromosome"/>
</dbReference>
<sequence length="277" mass="29916">MKSVNTPSAIADSLLYVHIDNWEYQCCGTTPRLGVELSGTLTVYESASPRYGAPQVTGFDPRSGLVRFGAISAQLGSGLSEPVGGLILVLSWHENEAKPRVTGTVEAVFEETGRFLPVGDDRSLRVDPDSREFHSVDEATRWPEEQIEGGGAATIGVVVGLRVTELRVPTADEIEARLLWEDRVRRTVRAIVPAALFAGRAPVVGDRLQLDLADPAVRALGDHIDSSATVDGEIAEVTPLPEIPEGAGWFALTPLTVEETVNYLVELVQDPENPVLR</sequence>
<organism evidence="1 2">
    <name type="scientific">Tsukamurella paurometabola</name>
    <name type="common">Corynebacterium paurometabolum</name>
    <dbReference type="NCBI Taxonomy" id="2061"/>
    <lineage>
        <taxon>Bacteria</taxon>
        <taxon>Bacillati</taxon>
        <taxon>Actinomycetota</taxon>
        <taxon>Actinomycetes</taxon>
        <taxon>Mycobacteriales</taxon>
        <taxon>Tsukamurellaceae</taxon>
        <taxon>Tsukamurella</taxon>
    </lineage>
</organism>
<dbReference type="Pfam" id="PF20218">
    <property type="entry name" value="DUF6578"/>
    <property type="match status" value="1"/>
</dbReference>
<reference evidence="1 2" key="1">
    <citation type="submission" date="2018-12" db="EMBL/GenBank/DDBJ databases">
        <authorList>
            <consortium name="Pathogen Informatics"/>
        </authorList>
    </citation>
    <scope>NUCLEOTIDE SEQUENCE [LARGE SCALE GENOMIC DNA]</scope>
    <source>
        <strain evidence="1 2">NCTC10741</strain>
    </source>
</reference>
<name>A0A3P8MAW4_TSUPA</name>